<evidence type="ECO:0000313" key="4">
    <source>
        <dbReference type="Proteomes" id="UP001201873"/>
    </source>
</evidence>
<dbReference type="RefSeq" id="WP_248826258.1">
    <property type="nucleotide sequence ID" value="NZ_JALKFT010000027.1"/>
</dbReference>
<sequence length="397" mass="44193">MTTDTALAWDPYDQAYAADPYPIYQRLRERAPLYYNEQYDFFAITRFADIERSVPNWKTFSSARGGVLEIIKSGMELPPGTLIFEDPPSHDLHRGLLARVFTPRRVLGLEPKIREFCVRTLDPLIGAGEFDMIEDFGNEFPMRVIGMLLGIPESDQADIRDAGNEALQTQPGGQMDLSGGALMSGEIFGPYIDWRRENPSDDLMTELLTNEFTDENGVTRTLTRDEILTYVTVVAGAGNETTGRLIGWATSTLAKFPDARDELVADPSLIPNAIEELLRFEPPGHALARYVTSDVEFHGQSVPAGSTMLFVLAAANRDPARYPDPNTFTIRRHVGQQLTFGLGGHYCLGAALARLEGRIALEEILRHFPRWEVNWAQAKLASTSTVRGWESLPITVG</sequence>
<dbReference type="CDD" id="cd11078">
    <property type="entry name" value="CYP130-like"/>
    <property type="match status" value="1"/>
</dbReference>
<dbReference type="InterPro" id="IPR017972">
    <property type="entry name" value="Cyt_P450_CS"/>
</dbReference>
<dbReference type="PANTHER" id="PTHR46696">
    <property type="entry name" value="P450, PUTATIVE (EUROFUNG)-RELATED"/>
    <property type="match status" value="1"/>
</dbReference>
<evidence type="ECO:0000313" key="3">
    <source>
        <dbReference type="EMBL" id="MCK9878122.1"/>
    </source>
</evidence>
<comment type="caution">
    <text evidence="3">The sequence shown here is derived from an EMBL/GenBank/DDBJ whole genome shotgun (WGS) entry which is preliminary data.</text>
</comment>
<dbReference type="PROSITE" id="PS00086">
    <property type="entry name" value="CYTOCHROME_P450"/>
    <property type="match status" value="1"/>
</dbReference>
<dbReference type="PRINTS" id="PR00359">
    <property type="entry name" value="BP450"/>
</dbReference>
<dbReference type="Proteomes" id="UP001201873">
    <property type="component" value="Unassembled WGS sequence"/>
</dbReference>
<keyword evidence="2" id="KW-0503">Monooxygenase</keyword>
<dbReference type="PANTHER" id="PTHR46696:SF4">
    <property type="entry name" value="BIOTIN BIOSYNTHESIS CYTOCHROME P450"/>
    <property type="match status" value="1"/>
</dbReference>
<protein>
    <submittedName>
        <fullName evidence="3">Cytochrome P450</fullName>
    </submittedName>
</protein>
<comment type="similarity">
    <text evidence="1 2">Belongs to the cytochrome P450 family.</text>
</comment>
<dbReference type="Gene3D" id="1.10.630.10">
    <property type="entry name" value="Cytochrome P450"/>
    <property type="match status" value="1"/>
</dbReference>
<reference evidence="3 4" key="1">
    <citation type="submission" date="2022-04" db="EMBL/GenBank/DDBJ databases">
        <title>Genome diversity in the genus Frankia.</title>
        <authorList>
            <person name="Carlos-Shanley C."/>
            <person name="Hahn D."/>
        </authorList>
    </citation>
    <scope>NUCLEOTIDE SEQUENCE [LARGE SCALE GENOMIC DNA]</scope>
    <source>
        <strain evidence="3 4">Ag45/Mut15</strain>
    </source>
</reference>
<dbReference type="Pfam" id="PF00067">
    <property type="entry name" value="p450"/>
    <property type="match status" value="1"/>
</dbReference>
<keyword evidence="2" id="KW-0408">Iron</keyword>
<dbReference type="InterPro" id="IPR002397">
    <property type="entry name" value="Cyt_P450_B"/>
</dbReference>
<dbReference type="EMBL" id="JALKFT010000027">
    <property type="protein sequence ID" value="MCK9878122.1"/>
    <property type="molecule type" value="Genomic_DNA"/>
</dbReference>
<dbReference type="SUPFAM" id="SSF48264">
    <property type="entry name" value="Cytochrome P450"/>
    <property type="match status" value="1"/>
</dbReference>
<proteinExistence type="inferred from homology"/>
<dbReference type="PRINTS" id="PR00385">
    <property type="entry name" value="P450"/>
</dbReference>
<keyword evidence="2" id="KW-0479">Metal-binding</keyword>
<evidence type="ECO:0000256" key="2">
    <source>
        <dbReference type="RuleBase" id="RU000461"/>
    </source>
</evidence>
<keyword evidence="2" id="KW-0560">Oxidoreductase</keyword>
<accession>A0ABT0K301</accession>
<keyword evidence="2" id="KW-0349">Heme</keyword>
<keyword evidence="4" id="KW-1185">Reference proteome</keyword>
<dbReference type="InterPro" id="IPR036396">
    <property type="entry name" value="Cyt_P450_sf"/>
</dbReference>
<name>A0ABT0K301_9ACTN</name>
<organism evidence="3 4">
    <name type="scientific">Frankia umida</name>
    <dbReference type="NCBI Taxonomy" id="573489"/>
    <lineage>
        <taxon>Bacteria</taxon>
        <taxon>Bacillati</taxon>
        <taxon>Actinomycetota</taxon>
        <taxon>Actinomycetes</taxon>
        <taxon>Frankiales</taxon>
        <taxon>Frankiaceae</taxon>
        <taxon>Frankia</taxon>
    </lineage>
</organism>
<dbReference type="InterPro" id="IPR001128">
    <property type="entry name" value="Cyt_P450"/>
</dbReference>
<gene>
    <name evidence="3" type="ORF">MXD59_20520</name>
</gene>
<evidence type="ECO:0000256" key="1">
    <source>
        <dbReference type="ARBA" id="ARBA00010617"/>
    </source>
</evidence>